<dbReference type="PANTHER" id="PTHR43149:SF1">
    <property type="entry name" value="DELTA(3,5)-DELTA(2,4)-DIENOYL-COA ISOMERASE, MITOCHONDRIAL"/>
    <property type="match status" value="1"/>
</dbReference>
<protein>
    <recommendedName>
        <fullName evidence="9">3-hydroxyisobutyryl-CoA hydrolase</fullName>
    </recommendedName>
</protein>
<keyword evidence="4" id="KW-0443">Lipid metabolism</keyword>
<comment type="caution">
    <text evidence="7">The sequence shown here is derived from an EMBL/GenBank/DDBJ whole genome shotgun (WGS) entry which is preliminary data.</text>
</comment>
<name>A0ABD3PNQ7_9STRA</name>
<comment type="similarity">
    <text evidence="2">Belongs to the enoyl-CoA hydratase/isomerase family.</text>
</comment>
<dbReference type="Proteomes" id="UP001530315">
    <property type="component" value="Unassembled WGS sequence"/>
</dbReference>
<feature type="compositionally biased region" description="Polar residues" evidence="6">
    <location>
        <begin position="69"/>
        <end position="81"/>
    </location>
</feature>
<dbReference type="GO" id="GO:0016853">
    <property type="term" value="F:isomerase activity"/>
    <property type="evidence" value="ECO:0007669"/>
    <property type="project" value="UniProtKB-KW"/>
</dbReference>
<keyword evidence="3" id="KW-0276">Fatty acid metabolism</keyword>
<evidence type="ECO:0000256" key="3">
    <source>
        <dbReference type="ARBA" id="ARBA00022832"/>
    </source>
</evidence>
<keyword evidence="8" id="KW-1185">Reference proteome</keyword>
<gene>
    <name evidence="7" type="ORF">ACHAW5_010172</name>
</gene>
<dbReference type="CDD" id="cd06558">
    <property type="entry name" value="crotonase-like"/>
    <property type="match status" value="1"/>
</dbReference>
<sequence>MTALRQLFRRRPRARHTLFSAPQEATKGTIQRRRLQCSSSFSSESASSNHDQKLSQKSSGGSGGGGATASYTIKESSDGGATTTLRDRVKIIPLGRGVVHVLLSRPDKLNSLDVPMFEAIADAASRLRDDGSLSRNLRAVILSGDGRAFSTGLDARGVALSGPSESLKRLLERPSPYGGGGGLGNLAQDVCYLWRRVRLQIALGADMRFSTPDCRLSIMESRWGLIPDMGASITLREIVRMDVAKELTMTGKVISGTEAEKIGLVTRCVEDPMKEAMKVAMEIVERSPDSVAAAKELFQSTWVADEGTCLTRETELQMKLIGTWNQIAASGRQFGVNLPYFQRKRRW</sequence>
<dbReference type="GO" id="GO:0006631">
    <property type="term" value="P:fatty acid metabolic process"/>
    <property type="evidence" value="ECO:0007669"/>
    <property type="project" value="UniProtKB-KW"/>
</dbReference>
<evidence type="ECO:0000256" key="4">
    <source>
        <dbReference type="ARBA" id="ARBA00023098"/>
    </source>
</evidence>
<evidence type="ECO:0000313" key="8">
    <source>
        <dbReference type="Proteomes" id="UP001530315"/>
    </source>
</evidence>
<dbReference type="Gene3D" id="3.90.226.10">
    <property type="entry name" value="2-enoyl-CoA Hydratase, Chain A, domain 1"/>
    <property type="match status" value="2"/>
</dbReference>
<dbReference type="InterPro" id="IPR001753">
    <property type="entry name" value="Enoyl-CoA_hydra/iso"/>
</dbReference>
<dbReference type="SUPFAM" id="SSF52096">
    <property type="entry name" value="ClpP/crotonase"/>
    <property type="match status" value="1"/>
</dbReference>
<dbReference type="Gene3D" id="1.10.12.10">
    <property type="entry name" value="Lyase 2-enoyl-coa Hydratase, Chain A, domain 2"/>
    <property type="match status" value="1"/>
</dbReference>
<dbReference type="PANTHER" id="PTHR43149">
    <property type="entry name" value="ENOYL-COA HYDRATASE"/>
    <property type="match status" value="1"/>
</dbReference>
<evidence type="ECO:0000256" key="2">
    <source>
        <dbReference type="ARBA" id="ARBA00005254"/>
    </source>
</evidence>
<feature type="region of interest" description="Disordered" evidence="6">
    <location>
        <begin position="13"/>
        <end position="81"/>
    </location>
</feature>
<accession>A0ABD3PNQ7</accession>
<evidence type="ECO:0000313" key="7">
    <source>
        <dbReference type="EMBL" id="KAL3789377.1"/>
    </source>
</evidence>
<dbReference type="InterPro" id="IPR045002">
    <property type="entry name" value="Ech1-like"/>
</dbReference>
<organism evidence="7 8">
    <name type="scientific">Stephanodiscus triporus</name>
    <dbReference type="NCBI Taxonomy" id="2934178"/>
    <lineage>
        <taxon>Eukaryota</taxon>
        <taxon>Sar</taxon>
        <taxon>Stramenopiles</taxon>
        <taxon>Ochrophyta</taxon>
        <taxon>Bacillariophyta</taxon>
        <taxon>Coscinodiscophyceae</taxon>
        <taxon>Thalassiosirophycidae</taxon>
        <taxon>Stephanodiscales</taxon>
        <taxon>Stephanodiscaceae</taxon>
        <taxon>Stephanodiscus</taxon>
    </lineage>
</organism>
<dbReference type="AlphaFoldDB" id="A0ABD3PNQ7"/>
<reference evidence="7 8" key="1">
    <citation type="submission" date="2024-10" db="EMBL/GenBank/DDBJ databases">
        <title>Updated reference genomes for cyclostephanoid diatoms.</title>
        <authorList>
            <person name="Roberts W.R."/>
            <person name="Alverson A.J."/>
        </authorList>
    </citation>
    <scope>NUCLEOTIDE SEQUENCE [LARGE SCALE GENOMIC DNA]</scope>
    <source>
        <strain evidence="7 8">AJA276-08</strain>
    </source>
</reference>
<comment type="pathway">
    <text evidence="1">Lipid metabolism; fatty acid beta-oxidation.</text>
</comment>
<evidence type="ECO:0000256" key="5">
    <source>
        <dbReference type="ARBA" id="ARBA00023235"/>
    </source>
</evidence>
<proteinExistence type="inferred from homology"/>
<feature type="compositionally biased region" description="Low complexity" evidence="6">
    <location>
        <begin position="38"/>
        <end position="48"/>
    </location>
</feature>
<evidence type="ECO:0000256" key="6">
    <source>
        <dbReference type="SAM" id="MobiDB-lite"/>
    </source>
</evidence>
<dbReference type="EMBL" id="JALLAZ020000682">
    <property type="protein sequence ID" value="KAL3789377.1"/>
    <property type="molecule type" value="Genomic_DNA"/>
</dbReference>
<dbReference type="Pfam" id="PF00378">
    <property type="entry name" value="ECH_1"/>
    <property type="match status" value="2"/>
</dbReference>
<keyword evidence="5" id="KW-0413">Isomerase</keyword>
<dbReference type="InterPro" id="IPR029045">
    <property type="entry name" value="ClpP/crotonase-like_dom_sf"/>
</dbReference>
<dbReference type="InterPro" id="IPR014748">
    <property type="entry name" value="Enoyl-CoA_hydra_C"/>
</dbReference>
<evidence type="ECO:0008006" key="9">
    <source>
        <dbReference type="Google" id="ProtNLM"/>
    </source>
</evidence>
<evidence type="ECO:0000256" key="1">
    <source>
        <dbReference type="ARBA" id="ARBA00005005"/>
    </source>
</evidence>